<keyword evidence="13" id="KW-1185">Reference proteome</keyword>
<comment type="subcellular location">
    <subcellularLocation>
        <location evidence="1 8">Cell outer membrane</location>
        <topology evidence="1 8">Multi-pass membrane protein</topology>
    </subcellularLocation>
</comment>
<feature type="domain" description="TonB-dependent receptor-like beta-barrel" evidence="10">
    <location>
        <begin position="273"/>
        <end position="664"/>
    </location>
</feature>
<evidence type="ECO:0000256" key="9">
    <source>
        <dbReference type="RuleBase" id="RU003357"/>
    </source>
</evidence>
<name>A0ABQ1IU06_9GAMM</name>
<dbReference type="Pfam" id="PF07715">
    <property type="entry name" value="Plug"/>
    <property type="match status" value="1"/>
</dbReference>
<evidence type="ECO:0000256" key="6">
    <source>
        <dbReference type="ARBA" id="ARBA00023136"/>
    </source>
</evidence>
<evidence type="ECO:0000256" key="3">
    <source>
        <dbReference type="ARBA" id="ARBA00022452"/>
    </source>
</evidence>
<dbReference type="CDD" id="cd01347">
    <property type="entry name" value="ligand_gated_channel"/>
    <property type="match status" value="1"/>
</dbReference>
<dbReference type="Gene3D" id="2.170.130.10">
    <property type="entry name" value="TonB-dependent receptor, plug domain"/>
    <property type="match status" value="1"/>
</dbReference>
<dbReference type="PANTHER" id="PTHR30069">
    <property type="entry name" value="TONB-DEPENDENT OUTER MEMBRANE RECEPTOR"/>
    <property type="match status" value="1"/>
</dbReference>
<evidence type="ECO:0000256" key="5">
    <source>
        <dbReference type="ARBA" id="ARBA00023077"/>
    </source>
</evidence>
<dbReference type="PROSITE" id="PS52016">
    <property type="entry name" value="TONB_DEPENDENT_REC_3"/>
    <property type="match status" value="1"/>
</dbReference>
<evidence type="ECO:0000256" key="8">
    <source>
        <dbReference type="PROSITE-ProRule" id="PRU01360"/>
    </source>
</evidence>
<organism evidence="12 13">
    <name type="scientific">Shewanella inventionis</name>
    <dbReference type="NCBI Taxonomy" id="1738770"/>
    <lineage>
        <taxon>Bacteria</taxon>
        <taxon>Pseudomonadati</taxon>
        <taxon>Pseudomonadota</taxon>
        <taxon>Gammaproteobacteria</taxon>
        <taxon>Alteromonadales</taxon>
        <taxon>Shewanellaceae</taxon>
        <taxon>Shewanella</taxon>
    </lineage>
</organism>
<dbReference type="EMBL" id="BMII01000007">
    <property type="protein sequence ID" value="GGB51972.1"/>
    <property type="molecule type" value="Genomic_DNA"/>
</dbReference>
<evidence type="ECO:0000256" key="7">
    <source>
        <dbReference type="ARBA" id="ARBA00023237"/>
    </source>
</evidence>
<dbReference type="InterPro" id="IPR012910">
    <property type="entry name" value="Plug_dom"/>
</dbReference>
<evidence type="ECO:0000313" key="12">
    <source>
        <dbReference type="EMBL" id="GGB51972.1"/>
    </source>
</evidence>
<evidence type="ECO:0000259" key="10">
    <source>
        <dbReference type="Pfam" id="PF00593"/>
    </source>
</evidence>
<keyword evidence="2 8" id="KW-0813">Transport</keyword>
<evidence type="ECO:0000256" key="1">
    <source>
        <dbReference type="ARBA" id="ARBA00004571"/>
    </source>
</evidence>
<dbReference type="InterPro" id="IPR036942">
    <property type="entry name" value="Beta-barrel_TonB_sf"/>
</dbReference>
<keyword evidence="6 8" id="KW-0472">Membrane</keyword>
<comment type="caution">
    <text evidence="12">The sequence shown here is derived from an EMBL/GenBank/DDBJ whole genome shotgun (WGS) entry which is preliminary data.</text>
</comment>
<dbReference type="Gene3D" id="2.40.170.20">
    <property type="entry name" value="TonB-dependent receptor, beta-barrel domain"/>
    <property type="match status" value="1"/>
</dbReference>
<comment type="similarity">
    <text evidence="8 9">Belongs to the TonB-dependent receptor family.</text>
</comment>
<dbReference type="InterPro" id="IPR039426">
    <property type="entry name" value="TonB-dep_rcpt-like"/>
</dbReference>
<proteinExistence type="inferred from homology"/>
<dbReference type="InterPro" id="IPR000531">
    <property type="entry name" value="Beta-barrel_TonB"/>
</dbReference>
<keyword evidence="12" id="KW-0675">Receptor</keyword>
<keyword evidence="7 8" id="KW-0998">Cell outer membrane</keyword>
<evidence type="ECO:0000313" key="13">
    <source>
        <dbReference type="Proteomes" id="UP000617555"/>
    </source>
</evidence>
<dbReference type="InterPro" id="IPR037066">
    <property type="entry name" value="Plug_dom_sf"/>
</dbReference>
<evidence type="ECO:0000256" key="2">
    <source>
        <dbReference type="ARBA" id="ARBA00022448"/>
    </source>
</evidence>
<dbReference type="SUPFAM" id="SSF56935">
    <property type="entry name" value="Porins"/>
    <property type="match status" value="1"/>
</dbReference>
<dbReference type="Proteomes" id="UP000617555">
    <property type="component" value="Unassembled WGS sequence"/>
</dbReference>
<reference evidence="13" key="1">
    <citation type="journal article" date="2019" name="Int. J. Syst. Evol. Microbiol.">
        <title>The Global Catalogue of Microorganisms (GCM) 10K type strain sequencing project: providing services to taxonomists for standard genome sequencing and annotation.</title>
        <authorList>
            <consortium name="The Broad Institute Genomics Platform"/>
            <consortium name="The Broad Institute Genome Sequencing Center for Infectious Disease"/>
            <person name="Wu L."/>
            <person name="Ma J."/>
        </authorList>
    </citation>
    <scope>NUCLEOTIDE SEQUENCE [LARGE SCALE GENOMIC DNA]</scope>
    <source>
        <strain evidence="13">CGMCC 1.15339</strain>
    </source>
</reference>
<keyword evidence="4 8" id="KW-0812">Transmembrane</keyword>
<evidence type="ECO:0000256" key="4">
    <source>
        <dbReference type="ARBA" id="ARBA00022692"/>
    </source>
</evidence>
<keyword evidence="3 8" id="KW-1134">Transmembrane beta strand</keyword>
<protein>
    <submittedName>
        <fullName evidence="12">TonB-dependent receptor</fullName>
    </submittedName>
</protein>
<dbReference type="PANTHER" id="PTHR30069:SF27">
    <property type="entry name" value="BLL4766 PROTEIN"/>
    <property type="match status" value="1"/>
</dbReference>
<evidence type="ECO:0000259" key="11">
    <source>
        <dbReference type="Pfam" id="PF07715"/>
    </source>
</evidence>
<dbReference type="Pfam" id="PF00593">
    <property type="entry name" value="TonB_dep_Rec_b-barrel"/>
    <property type="match status" value="1"/>
</dbReference>
<keyword evidence="5 9" id="KW-0798">TonB box</keyword>
<gene>
    <name evidence="12" type="ORF">GCM10011607_10570</name>
</gene>
<accession>A0ABQ1IU06</accession>
<feature type="domain" description="TonB-dependent receptor plug" evidence="11">
    <location>
        <begin position="68"/>
        <end position="177"/>
    </location>
</feature>
<sequence length="695" mass="78061">MELMFRKLCITFEGFVNMVKLNLFSYSAIVTAFTSLPLIANESDSLDLSLQELMSVEVTSVSKQKQPLSNSPAAIYVITNEAIRHSGATSIPQALRDVPGLHVAQLDSQKWAVSSRGFNGRYNNKLLVMMDGRTLYSPAFSGVYWEVQDTLMADIERIEVIRGPSAALWGANAVNGVINIITKHSADTLGGYAELGVGDYEQGFAGTRYGSHLSDSATSRVYIKANQRDSLAHQSQDLDSNLVESAASVSKDNSWNHLQMGGRIDVQLEADTSFTLSSDAYTANMEQASNVASVEGPAYRDFYHEELKSEGVNLLSKYTKALTATSEYSLQAYFDYADREEELYQLKTNTFDIDFQHQFLFGTDHNILWGLGYRVIQDDLTSSTILTSSESPSTSTQLWSAFISDEISIVDDQLWLTFASRFEHNDYTGFEIQPNVRLMWQIDNQNNLWGSVGRALRTPARVENNTSVNAVNIAPSEVSPLVKVFVVGSEDYESEEIISYEMGYRFMPMNTLSFDVAMFFNDYNKLRSTSEGITDFSTYPDYVSQYTYFENQYDGYNYGAELSSMWAVTDLLQMRINYSYIRNEFDDVLGQNTKAPEQMVSSIIDWQPLTTLGVNVVWRFIDSTESLTGEGTRYKTIDSYKGVDIALNWAVSPDIMLSAYGKNLFYPAHLEYEAESILLPYSVGPSYFVKVSVDF</sequence>